<feature type="transmembrane region" description="Helical" evidence="8">
    <location>
        <begin position="109"/>
        <end position="129"/>
    </location>
</feature>
<evidence type="ECO:0000256" key="7">
    <source>
        <dbReference type="ARBA" id="ARBA00023136"/>
    </source>
</evidence>
<keyword evidence="7 8" id="KW-0472">Membrane</keyword>
<evidence type="ECO:0000313" key="9">
    <source>
        <dbReference type="EMBL" id="MFD1874973.1"/>
    </source>
</evidence>
<evidence type="ECO:0000256" key="3">
    <source>
        <dbReference type="ARBA" id="ARBA00022676"/>
    </source>
</evidence>
<feature type="transmembrane region" description="Helical" evidence="8">
    <location>
        <begin position="364"/>
        <end position="380"/>
    </location>
</feature>
<feature type="transmembrane region" description="Helical" evidence="8">
    <location>
        <begin position="135"/>
        <end position="154"/>
    </location>
</feature>
<dbReference type="InterPro" id="IPR050297">
    <property type="entry name" value="LipidA_mod_glycosyltrf_83"/>
</dbReference>
<comment type="subcellular location">
    <subcellularLocation>
        <location evidence="1">Cell membrane</location>
        <topology evidence="1">Multi-pass membrane protein</topology>
    </subcellularLocation>
</comment>
<feature type="transmembrane region" description="Helical" evidence="8">
    <location>
        <begin position="392"/>
        <end position="414"/>
    </location>
</feature>
<proteinExistence type="predicted"/>
<accession>A0ABW4QZC8</accession>
<evidence type="ECO:0000313" key="10">
    <source>
        <dbReference type="Proteomes" id="UP001597197"/>
    </source>
</evidence>
<organism evidence="9 10">
    <name type="scientific">Hymenobacter bucti</name>
    <dbReference type="NCBI Taxonomy" id="1844114"/>
    <lineage>
        <taxon>Bacteria</taxon>
        <taxon>Pseudomonadati</taxon>
        <taxon>Bacteroidota</taxon>
        <taxon>Cytophagia</taxon>
        <taxon>Cytophagales</taxon>
        <taxon>Hymenobacteraceae</taxon>
        <taxon>Hymenobacter</taxon>
    </lineage>
</organism>
<evidence type="ECO:0008006" key="11">
    <source>
        <dbReference type="Google" id="ProtNLM"/>
    </source>
</evidence>
<feature type="transmembrane region" description="Helical" evidence="8">
    <location>
        <begin position="228"/>
        <end position="249"/>
    </location>
</feature>
<feature type="transmembrane region" description="Helical" evidence="8">
    <location>
        <begin position="36"/>
        <end position="53"/>
    </location>
</feature>
<dbReference type="RefSeq" id="WP_382317228.1">
    <property type="nucleotide sequence ID" value="NZ_JBHUFD010000018.1"/>
</dbReference>
<evidence type="ECO:0000256" key="5">
    <source>
        <dbReference type="ARBA" id="ARBA00022692"/>
    </source>
</evidence>
<evidence type="ECO:0000256" key="8">
    <source>
        <dbReference type="SAM" id="Phobius"/>
    </source>
</evidence>
<evidence type="ECO:0000256" key="6">
    <source>
        <dbReference type="ARBA" id="ARBA00022989"/>
    </source>
</evidence>
<dbReference type="Proteomes" id="UP001597197">
    <property type="component" value="Unassembled WGS sequence"/>
</dbReference>
<evidence type="ECO:0000256" key="1">
    <source>
        <dbReference type="ARBA" id="ARBA00004651"/>
    </source>
</evidence>
<feature type="transmembrane region" description="Helical" evidence="8">
    <location>
        <begin position="338"/>
        <end position="358"/>
    </location>
</feature>
<protein>
    <recommendedName>
        <fullName evidence="11">Glycosyltransferase RgtA/B/C/D-like domain-containing protein</fullName>
    </recommendedName>
</protein>
<feature type="transmembrane region" description="Helical" evidence="8">
    <location>
        <begin position="312"/>
        <end position="331"/>
    </location>
</feature>
<evidence type="ECO:0000256" key="4">
    <source>
        <dbReference type="ARBA" id="ARBA00022679"/>
    </source>
</evidence>
<dbReference type="EMBL" id="JBHUFD010000018">
    <property type="protein sequence ID" value="MFD1874973.1"/>
    <property type="molecule type" value="Genomic_DNA"/>
</dbReference>
<keyword evidence="3" id="KW-0328">Glycosyltransferase</keyword>
<keyword evidence="4" id="KW-0808">Transferase</keyword>
<comment type="caution">
    <text evidence="9">The sequence shown here is derived from an EMBL/GenBank/DDBJ whole genome shotgun (WGS) entry which is preliminary data.</text>
</comment>
<keyword evidence="2" id="KW-1003">Cell membrane</keyword>
<keyword evidence="6 8" id="KW-1133">Transmembrane helix</keyword>
<reference evidence="10" key="1">
    <citation type="journal article" date="2019" name="Int. J. Syst. Evol. Microbiol.">
        <title>The Global Catalogue of Microorganisms (GCM) 10K type strain sequencing project: providing services to taxonomists for standard genome sequencing and annotation.</title>
        <authorList>
            <consortium name="The Broad Institute Genomics Platform"/>
            <consortium name="The Broad Institute Genome Sequencing Center for Infectious Disease"/>
            <person name="Wu L."/>
            <person name="Ma J."/>
        </authorList>
    </citation>
    <scope>NUCLEOTIDE SEQUENCE [LARGE SCALE GENOMIC DNA]</scope>
    <source>
        <strain evidence="10">CGMCC 1.15795</strain>
    </source>
</reference>
<keyword evidence="5 8" id="KW-0812">Transmembrane</keyword>
<feature type="transmembrane region" description="Helical" evidence="8">
    <location>
        <begin position="198"/>
        <end position="221"/>
    </location>
</feature>
<dbReference type="PANTHER" id="PTHR33908:SF11">
    <property type="entry name" value="MEMBRANE PROTEIN"/>
    <property type="match status" value="1"/>
</dbReference>
<name>A0ABW4QZC8_9BACT</name>
<gene>
    <name evidence="9" type="ORF">ACFSDX_21245</name>
</gene>
<sequence length="570" mass="64498">MLLRYSAPATLLGEPAPVAALATTADARAQALQQRLLLVLLGLGFFFRLFHFFNNRSFFIDELFLNVNIIKLNFWQLATQPFDYEQKAPLGYLWASRLSVLLLGKKEPALRLFSLLCGLGSLVAFVPVARHFLRGWSVVLAVGVLALAWPAVYHSVEAKQYSCELCATVLALLLYVKYHHQTTLGARLAWGLGGGLLLWFSFSAIFVLVGMSIAICLPALVQRDWKKLAGYLVPCGLWLLSFALVYVLFVSKYHKSEWLTFFFKVRYDAYLPLGGAGAALRWLAARAYDLVDLPLGLRLDVDLVEYAPLTKFVLKLGWVALPLLGLGAYRLGRQRGQWLLLFLLPVALALAASAVQQYPFYERFTLFLAPLLTLVLAYGVQQLGRWPRVGGWLQPLVVVVLLTVSLANVMQPLLGAKRFYNQSYYREIMLYLDSHVQPGDGVYVYWNMRPAYEYYHEAYQLKFTAVEGSYVKNKSVSQTDYLRNLQPDFTSLRGKNRLWYVYDANMLDGIADMVGQPTWYFSPRQKPGWLLNTYLGTLGQRVEHYHRSTSTLQATLYELPQAPPAGTPPR</sequence>
<keyword evidence="10" id="KW-1185">Reference proteome</keyword>
<evidence type="ECO:0000256" key="2">
    <source>
        <dbReference type="ARBA" id="ARBA00022475"/>
    </source>
</evidence>
<dbReference type="PANTHER" id="PTHR33908">
    <property type="entry name" value="MANNOSYLTRANSFERASE YKCB-RELATED"/>
    <property type="match status" value="1"/>
</dbReference>